<dbReference type="InterPro" id="IPR011545">
    <property type="entry name" value="DEAD/DEAH_box_helicase_dom"/>
</dbReference>
<dbReference type="GO" id="GO:0004386">
    <property type="term" value="F:helicase activity"/>
    <property type="evidence" value="ECO:0007669"/>
    <property type="project" value="UniProtKB-KW"/>
</dbReference>
<keyword evidence="2" id="KW-0378">Hydrolase</keyword>
<organism evidence="7 8">
    <name type="scientific">Desulfotignum balticum</name>
    <dbReference type="NCBI Taxonomy" id="115781"/>
    <lineage>
        <taxon>Bacteria</taxon>
        <taxon>Pseudomonadati</taxon>
        <taxon>Thermodesulfobacteriota</taxon>
        <taxon>Desulfobacteria</taxon>
        <taxon>Desulfobacterales</taxon>
        <taxon>Desulfobacteraceae</taxon>
        <taxon>Desulfotignum</taxon>
    </lineage>
</organism>
<feature type="domain" description="Helicase ATP-binding" evidence="6">
    <location>
        <begin position="46"/>
        <end position="209"/>
    </location>
</feature>
<evidence type="ECO:0000256" key="2">
    <source>
        <dbReference type="ARBA" id="ARBA00022801"/>
    </source>
</evidence>
<dbReference type="SMART" id="SM00487">
    <property type="entry name" value="DEXDc"/>
    <property type="match status" value="1"/>
</dbReference>
<proteinExistence type="predicted"/>
<evidence type="ECO:0000256" key="4">
    <source>
        <dbReference type="ARBA" id="ARBA00022840"/>
    </source>
</evidence>
<protein>
    <submittedName>
        <fullName evidence="7">DEAD/DEAH box helicase</fullName>
    </submittedName>
</protein>
<dbReference type="PROSITE" id="PS51192">
    <property type="entry name" value="HELICASE_ATP_BIND_1"/>
    <property type="match status" value="1"/>
</dbReference>
<evidence type="ECO:0000256" key="3">
    <source>
        <dbReference type="ARBA" id="ARBA00022806"/>
    </source>
</evidence>
<dbReference type="Gene3D" id="3.40.50.300">
    <property type="entry name" value="P-loop containing nucleotide triphosphate hydrolases"/>
    <property type="match status" value="1"/>
</dbReference>
<dbReference type="EMBL" id="JACCQK010000397">
    <property type="protein sequence ID" value="MBG0779662.1"/>
    <property type="molecule type" value="Genomic_DNA"/>
</dbReference>
<sequence length="274" mass="30549">MQKDDSQFHKKTRSARKPLARPPKNRPAQLNFPQDLPITARKDAIIKAIQTSRVVIISGETGSGKTTQIPKCCLAAGCGTRGMIGCTQPRRIAAINVAKRMAFEFKESLGQSVGYKIRFDDKTPAGACIKVMTDGILLAETQQDPLLRRYDTIIVDEAHERSLNIDFTLGILRRLIKKRKHLKLIITSATIDTQKFSQAFDNAPIIEVSGRMFPVEVLYRPILEDTGEKQNPEDQGYVEAAADAAHSLLTRTRSVDLLIFMPTEQDIGETMELL</sequence>
<dbReference type="InterPro" id="IPR027417">
    <property type="entry name" value="P-loop_NTPase"/>
</dbReference>
<feature type="compositionally biased region" description="Basic residues" evidence="5">
    <location>
        <begin position="9"/>
        <end position="19"/>
    </location>
</feature>
<dbReference type="PANTHER" id="PTHR18934">
    <property type="entry name" value="ATP-DEPENDENT RNA HELICASE"/>
    <property type="match status" value="1"/>
</dbReference>
<dbReference type="InterPro" id="IPR014001">
    <property type="entry name" value="Helicase_ATP-bd"/>
</dbReference>
<dbReference type="FunFam" id="3.40.50.300:FF:002125">
    <property type="entry name" value="ATP-dependent helicase HrpB"/>
    <property type="match status" value="1"/>
</dbReference>
<dbReference type="Proteomes" id="UP000706172">
    <property type="component" value="Unassembled WGS sequence"/>
</dbReference>
<feature type="non-terminal residue" evidence="7">
    <location>
        <position position="274"/>
    </location>
</feature>
<dbReference type="SUPFAM" id="SSF52540">
    <property type="entry name" value="P-loop containing nucleoside triphosphate hydrolases"/>
    <property type="match status" value="1"/>
</dbReference>
<reference evidence="7" key="1">
    <citation type="submission" date="2020-07" db="EMBL/GenBank/DDBJ databases">
        <title>Severe corrosion of carbon steel in oil field produced water can be linked to methanogenic archaea containing a special type of NiFe hydrogenase.</title>
        <authorList>
            <person name="Lahme S."/>
            <person name="Mand J."/>
            <person name="Longwell J."/>
            <person name="Smith R."/>
            <person name="Enning D."/>
        </authorList>
    </citation>
    <scope>NUCLEOTIDE SEQUENCE</scope>
    <source>
        <strain evidence="7">MIC098Bin6</strain>
    </source>
</reference>
<keyword evidence="1" id="KW-0547">Nucleotide-binding</keyword>
<evidence type="ECO:0000256" key="5">
    <source>
        <dbReference type="SAM" id="MobiDB-lite"/>
    </source>
</evidence>
<evidence type="ECO:0000256" key="1">
    <source>
        <dbReference type="ARBA" id="ARBA00022741"/>
    </source>
</evidence>
<gene>
    <name evidence="7" type="ORF">H0S81_07025</name>
</gene>
<dbReference type="Pfam" id="PF00270">
    <property type="entry name" value="DEAD"/>
    <property type="match status" value="1"/>
</dbReference>
<dbReference type="GO" id="GO:0016787">
    <property type="term" value="F:hydrolase activity"/>
    <property type="evidence" value="ECO:0007669"/>
    <property type="project" value="UniProtKB-KW"/>
</dbReference>
<name>A0A931CUJ4_9BACT</name>
<evidence type="ECO:0000259" key="6">
    <source>
        <dbReference type="PROSITE" id="PS51192"/>
    </source>
</evidence>
<evidence type="ECO:0000313" key="7">
    <source>
        <dbReference type="EMBL" id="MBG0779662.1"/>
    </source>
</evidence>
<dbReference type="GO" id="GO:0003723">
    <property type="term" value="F:RNA binding"/>
    <property type="evidence" value="ECO:0007669"/>
    <property type="project" value="TreeGrafter"/>
</dbReference>
<dbReference type="GO" id="GO:0005524">
    <property type="term" value="F:ATP binding"/>
    <property type="evidence" value="ECO:0007669"/>
    <property type="project" value="UniProtKB-KW"/>
</dbReference>
<evidence type="ECO:0000313" key="8">
    <source>
        <dbReference type="Proteomes" id="UP000706172"/>
    </source>
</evidence>
<feature type="region of interest" description="Disordered" evidence="5">
    <location>
        <begin position="1"/>
        <end position="31"/>
    </location>
</feature>
<keyword evidence="3 7" id="KW-0347">Helicase</keyword>
<accession>A0A931CUJ4</accession>
<comment type="caution">
    <text evidence="7">The sequence shown here is derived from an EMBL/GenBank/DDBJ whole genome shotgun (WGS) entry which is preliminary data.</text>
</comment>
<keyword evidence="4" id="KW-0067">ATP-binding</keyword>
<dbReference type="AlphaFoldDB" id="A0A931CUJ4"/>
<dbReference type="PANTHER" id="PTHR18934:SF99">
    <property type="entry name" value="ATP-DEPENDENT RNA HELICASE DHX37-RELATED"/>
    <property type="match status" value="1"/>
</dbReference>